<sequence>MLSYRLDHEVLVITVERDPGIGGRADLANRITDLVDAHRPSPVVVVLADPATGGAAVSAVLRAHQHCGRLGVLMSVVSHSAPLRRLLENNADTRGLRLVVHARADAAIAGSFAAAA</sequence>
<accession>A0A918LKE6</accession>
<dbReference type="AlphaFoldDB" id="A0A918LKE6"/>
<dbReference type="EMBL" id="BMSL01000035">
    <property type="protein sequence ID" value="GGS67628.1"/>
    <property type="molecule type" value="Genomic_DNA"/>
</dbReference>
<gene>
    <name evidence="1" type="ORF">GCM10010238_65450</name>
</gene>
<proteinExistence type="predicted"/>
<comment type="caution">
    <text evidence="1">The sequence shown here is derived from an EMBL/GenBank/DDBJ whole genome shotgun (WGS) entry which is preliminary data.</text>
</comment>
<name>A0A918LKE6_STRGD</name>
<dbReference type="Proteomes" id="UP000653493">
    <property type="component" value="Unassembled WGS sequence"/>
</dbReference>
<reference evidence="1" key="2">
    <citation type="submission" date="2020-09" db="EMBL/GenBank/DDBJ databases">
        <authorList>
            <person name="Sun Q."/>
            <person name="Ohkuma M."/>
        </authorList>
    </citation>
    <scope>NUCLEOTIDE SEQUENCE</scope>
    <source>
        <strain evidence="1">JCM 4234</strain>
    </source>
</reference>
<reference evidence="1" key="1">
    <citation type="journal article" date="2014" name="Int. J. Syst. Evol. Microbiol.">
        <title>Complete genome sequence of Corynebacterium casei LMG S-19264T (=DSM 44701T), isolated from a smear-ripened cheese.</title>
        <authorList>
            <consortium name="US DOE Joint Genome Institute (JGI-PGF)"/>
            <person name="Walter F."/>
            <person name="Albersmeier A."/>
            <person name="Kalinowski J."/>
            <person name="Ruckert C."/>
        </authorList>
    </citation>
    <scope>NUCLEOTIDE SEQUENCE</scope>
    <source>
        <strain evidence="1">JCM 4234</strain>
    </source>
</reference>
<evidence type="ECO:0000313" key="2">
    <source>
        <dbReference type="Proteomes" id="UP000653493"/>
    </source>
</evidence>
<keyword evidence="2" id="KW-1185">Reference proteome</keyword>
<organism evidence="1 2">
    <name type="scientific">Streptomyces griseoviridis</name>
    <dbReference type="NCBI Taxonomy" id="45398"/>
    <lineage>
        <taxon>Bacteria</taxon>
        <taxon>Bacillati</taxon>
        <taxon>Actinomycetota</taxon>
        <taxon>Actinomycetes</taxon>
        <taxon>Kitasatosporales</taxon>
        <taxon>Streptomycetaceae</taxon>
        <taxon>Streptomyces</taxon>
    </lineage>
</organism>
<protein>
    <submittedName>
        <fullName evidence="1">Uncharacterized protein</fullName>
    </submittedName>
</protein>
<evidence type="ECO:0000313" key="1">
    <source>
        <dbReference type="EMBL" id="GGS67628.1"/>
    </source>
</evidence>